<dbReference type="AlphaFoldDB" id="A0A914HTK9"/>
<dbReference type="GO" id="GO:0042407">
    <property type="term" value="P:cristae formation"/>
    <property type="evidence" value="ECO:0007669"/>
    <property type="project" value="TreeGrafter"/>
</dbReference>
<feature type="domain" description="J" evidence="1">
    <location>
        <begin position="44"/>
        <end position="106"/>
    </location>
</feature>
<accession>A0A914HTK9</accession>
<proteinExistence type="predicted"/>
<keyword evidence="2" id="KW-1185">Reference proteome</keyword>
<evidence type="ECO:0000313" key="3">
    <source>
        <dbReference type="WBParaSite" id="Gr19_v10_g3645.t1"/>
    </source>
</evidence>
<dbReference type="CDD" id="cd06257">
    <property type="entry name" value="DnaJ"/>
    <property type="match status" value="1"/>
</dbReference>
<dbReference type="PRINTS" id="PR00625">
    <property type="entry name" value="JDOMAIN"/>
</dbReference>
<dbReference type="PROSITE" id="PS50076">
    <property type="entry name" value="DNAJ_2"/>
    <property type="match status" value="1"/>
</dbReference>
<dbReference type="PANTHER" id="PTHR44157">
    <property type="entry name" value="DNAJ HOMOLOG SUBFAMILY C MEMBER 11"/>
    <property type="match status" value="1"/>
</dbReference>
<reference evidence="3" key="1">
    <citation type="submission" date="2022-11" db="UniProtKB">
        <authorList>
            <consortium name="WormBaseParasite"/>
        </authorList>
    </citation>
    <scope>IDENTIFICATION</scope>
</reference>
<name>A0A914HTK9_GLORO</name>
<dbReference type="InterPro" id="IPR001623">
    <property type="entry name" value="DnaJ_domain"/>
</dbReference>
<evidence type="ECO:0000259" key="1">
    <source>
        <dbReference type="PROSITE" id="PS50076"/>
    </source>
</evidence>
<dbReference type="InterPro" id="IPR036869">
    <property type="entry name" value="J_dom_sf"/>
</dbReference>
<evidence type="ECO:0000313" key="2">
    <source>
        <dbReference type="Proteomes" id="UP000887572"/>
    </source>
</evidence>
<sequence>MAEFIKTFFGVGKNENKFSDKNENKFSDKNENKFFFAGKDENLNYYQLLGVSEKATTDEINKAYYERMRAYHPDKNQHGEAMTRLFTKAKKTLTDPQKKAIYDGQMYNYATMDHEEPMDYAVVDPVFPKFGDVLEMNKCEGLTKKMEQLTVNAVVAHGVLSKEDKNSLASINQNLEDVGLNNMMDAFIKALGSKFICNKCKKQLELDDICYCNDAKNKCHCNSRTCCTVTLKERGKFK</sequence>
<dbReference type="WBParaSite" id="Gr19_v10_g3645.t1">
    <property type="protein sequence ID" value="Gr19_v10_g3645.t1"/>
    <property type="gene ID" value="Gr19_v10_g3645"/>
</dbReference>
<dbReference type="Proteomes" id="UP000887572">
    <property type="component" value="Unplaced"/>
</dbReference>
<dbReference type="Pfam" id="PF00226">
    <property type="entry name" value="DnaJ"/>
    <property type="match status" value="1"/>
</dbReference>
<dbReference type="SUPFAM" id="SSF46565">
    <property type="entry name" value="Chaperone J-domain"/>
    <property type="match status" value="1"/>
</dbReference>
<protein>
    <submittedName>
        <fullName evidence="3">J domain-containing protein</fullName>
    </submittedName>
</protein>
<dbReference type="PANTHER" id="PTHR44157:SF1">
    <property type="entry name" value="DNAJ HOMOLOG SUBFAMILY C MEMBER 11"/>
    <property type="match status" value="1"/>
</dbReference>
<dbReference type="Gene3D" id="1.10.287.110">
    <property type="entry name" value="DnaJ domain"/>
    <property type="match status" value="1"/>
</dbReference>
<dbReference type="SMART" id="SM00271">
    <property type="entry name" value="DnaJ"/>
    <property type="match status" value="1"/>
</dbReference>
<dbReference type="GO" id="GO:0005739">
    <property type="term" value="C:mitochondrion"/>
    <property type="evidence" value="ECO:0007669"/>
    <property type="project" value="GOC"/>
</dbReference>
<organism evidence="2 3">
    <name type="scientific">Globodera rostochiensis</name>
    <name type="common">Golden nematode worm</name>
    <name type="synonym">Heterodera rostochiensis</name>
    <dbReference type="NCBI Taxonomy" id="31243"/>
    <lineage>
        <taxon>Eukaryota</taxon>
        <taxon>Metazoa</taxon>
        <taxon>Ecdysozoa</taxon>
        <taxon>Nematoda</taxon>
        <taxon>Chromadorea</taxon>
        <taxon>Rhabditida</taxon>
        <taxon>Tylenchina</taxon>
        <taxon>Tylenchomorpha</taxon>
        <taxon>Tylenchoidea</taxon>
        <taxon>Heteroderidae</taxon>
        <taxon>Heteroderinae</taxon>
        <taxon>Globodera</taxon>
    </lineage>
</organism>
<dbReference type="InterPro" id="IPR052243">
    <property type="entry name" value="Mito_inner_membrane_organizer"/>
</dbReference>